<gene>
    <name evidence="1" type="ORF">VNE69_01351</name>
</gene>
<dbReference type="KEGG" id="vnx:VNE69_01351"/>
<keyword evidence="2" id="KW-1185">Reference proteome</keyword>
<evidence type="ECO:0000313" key="1">
    <source>
        <dbReference type="EMBL" id="WUR02414.1"/>
    </source>
</evidence>
<dbReference type="RefSeq" id="XP_065328559.1">
    <property type="nucleotide sequence ID" value="XM_065472487.1"/>
</dbReference>
<reference evidence="1" key="1">
    <citation type="journal article" date="2024" name="BMC Genomics">
        <title>Functional annotation of a divergent genome using sequence and structure-based similarity.</title>
        <authorList>
            <person name="Svedberg D."/>
            <person name="Winiger R.R."/>
            <person name="Berg A."/>
            <person name="Sharma H."/>
            <person name="Tellgren-Roth C."/>
            <person name="Debrunner-Vossbrinck B.A."/>
            <person name="Vossbrinck C.R."/>
            <person name="Barandun J."/>
        </authorList>
    </citation>
    <scope>NUCLEOTIDE SEQUENCE</scope>
    <source>
        <strain evidence="1">Illinois isolate</strain>
    </source>
</reference>
<proteinExistence type="predicted"/>
<dbReference type="Proteomes" id="UP001334084">
    <property type="component" value="Chromosome 1"/>
</dbReference>
<sequence>MAIELKDLFSNNFFNDRKILIDEKNTVNVDFLIRDLSCLLNNPSIFLYNELPENKSFYGINIKSEYKGDIYSNETFLDHTFIAKNLFNVTPNSQFSIYRDNTCTKYDWYNYDFIFLVEPLASGLCVKFDGMITIKNRHKEFIKLKYKSYTSKTEYFEF</sequence>
<accession>A0AAX4J8V7</accession>
<dbReference type="EMBL" id="CP142726">
    <property type="protein sequence ID" value="WUR02414.1"/>
    <property type="molecule type" value="Genomic_DNA"/>
</dbReference>
<organism evidence="1 2">
    <name type="scientific">Vairimorpha necatrix</name>
    <dbReference type="NCBI Taxonomy" id="6039"/>
    <lineage>
        <taxon>Eukaryota</taxon>
        <taxon>Fungi</taxon>
        <taxon>Fungi incertae sedis</taxon>
        <taxon>Microsporidia</taxon>
        <taxon>Nosematidae</taxon>
        <taxon>Vairimorpha</taxon>
    </lineage>
</organism>
<dbReference type="GeneID" id="90540215"/>
<name>A0AAX4J8V7_9MICR</name>
<dbReference type="AlphaFoldDB" id="A0AAX4J8V7"/>
<protein>
    <submittedName>
        <fullName evidence="1">Elongator complex protein 6</fullName>
    </submittedName>
</protein>
<evidence type="ECO:0000313" key="2">
    <source>
        <dbReference type="Proteomes" id="UP001334084"/>
    </source>
</evidence>